<dbReference type="InterPro" id="IPR011856">
    <property type="entry name" value="tRNA_endonuc-like_dom_sf"/>
</dbReference>
<feature type="domain" description="Endonuclease NucS C-terminal" evidence="1">
    <location>
        <begin position="28"/>
        <end position="99"/>
    </location>
</feature>
<dbReference type="EMBL" id="AGEE01000017">
    <property type="protein sequence ID" value="EHO12580.1"/>
    <property type="molecule type" value="Genomic_DNA"/>
</dbReference>
<evidence type="ECO:0000313" key="3">
    <source>
        <dbReference type="Proteomes" id="UP000004834"/>
    </source>
</evidence>
<dbReference type="AlphaFoldDB" id="A0AAV3F3F4"/>
<dbReference type="InterPro" id="IPR048301">
    <property type="entry name" value="NucS_C"/>
</dbReference>
<dbReference type="GO" id="GO:0003676">
    <property type="term" value="F:nucleic acid binding"/>
    <property type="evidence" value="ECO:0007669"/>
    <property type="project" value="InterPro"/>
</dbReference>
<sequence>MAIYKVNNEKFEKLESSTFEREKVYEVNHLQKYITNSIEVLGDDLLVISTEFSNWADSNRRIDVLCVDKEGNLVVIELKRTQEGAHMELQALRYASMVANMTYETTLNCFSSYLRKIGSTEEAGIILSNFLGGINEDDFGKRVRIILVSADFGVELTNSVLWLNEQDLDITCFKISIQKDKEELYYDIQQIIPLPEAIDYQVKQKEKIEEERQIRKEGLREQSIVLKLFDLGKIKIGDSFILKPAIEQGVPEDEVTVNLSRRGNNCLSYKGRDVSFSSLRGTWVKEYNLKDVNPSWGFTMKQDWIHKESGKTLEELNILN</sequence>
<protein>
    <recommendedName>
        <fullName evidence="1">Endonuclease NucS C-terminal domain-containing protein</fullName>
    </recommendedName>
</protein>
<dbReference type="Gene3D" id="3.40.1350.10">
    <property type="match status" value="1"/>
</dbReference>
<proteinExistence type="predicted"/>
<evidence type="ECO:0000313" key="2">
    <source>
        <dbReference type="EMBL" id="EHO12580.1"/>
    </source>
</evidence>
<dbReference type="Proteomes" id="UP000004834">
    <property type="component" value="Unassembled WGS sequence"/>
</dbReference>
<reference evidence="2 3" key="1">
    <citation type="submission" date="2011-11" db="EMBL/GenBank/DDBJ databases">
        <title>The Genome Sequence of Myroides odoratimimus CIP 101113.</title>
        <authorList>
            <person name="Earl A."/>
            <person name="Ward D."/>
            <person name="Feldgarden M."/>
            <person name="Gevers D."/>
            <person name="Huys G."/>
            <person name="Young S.K."/>
            <person name="Zeng Q."/>
            <person name="Gargeya S."/>
            <person name="Fitzgerald M."/>
            <person name="Haas B."/>
            <person name="Abouelleil A."/>
            <person name="Alvarado L."/>
            <person name="Arachchi H.M."/>
            <person name="Berlin A."/>
            <person name="Brown A."/>
            <person name="Chapman S.B."/>
            <person name="Chen Z."/>
            <person name="Dunbar C."/>
            <person name="Freedman E."/>
            <person name="Gearin G."/>
            <person name="Goldberg J."/>
            <person name="Griggs A."/>
            <person name="Gujja S."/>
            <person name="Heiman D."/>
            <person name="Howarth C."/>
            <person name="Larson L."/>
            <person name="Lui A."/>
            <person name="MacDonald P.J.P."/>
            <person name="Montmayeur A."/>
            <person name="Murphy C."/>
            <person name="Neiman D."/>
            <person name="Pearson M."/>
            <person name="Priest M."/>
            <person name="Roberts A."/>
            <person name="Saif S."/>
            <person name="Shea T."/>
            <person name="Shenoy N."/>
            <person name="Sisk P."/>
            <person name="Stolte C."/>
            <person name="Sykes S."/>
            <person name="Wortman J."/>
            <person name="Nusbaum C."/>
            <person name="Birren B."/>
        </authorList>
    </citation>
    <scope>NUCLEOTIDE SEQUENCE [LARGE SCALE GENOMIC DNA]</scope>
    <source>
        <strain evidence="2 3">CIP 101113</strain>
    </source>
</reference>
<dbReference type="GO" id="GO:0004519">
    <property type="term" value="F:endonuclease activity"/>
    <property type="evidence" value="ECO:0007669"/>
    <property type="project" value="InterPro"/>
</dbReference>
<organism evidence="2 3">
    <name type="scientific">Myroides odoratimimus CIP 101113</name>
    <dbReference type="NCBI Taxonomy" id="883154"/>
    <lineage>
        <taxon>Bacteria</taxon>
        <taxon>Pseudomonadati</taxon>
        <taxon>Bacteroidota</taxon>
        <taxon>Flavobacteriia</taxon>
        <taxon>Flavobacteriales</taxon>
        <taxon>Flavobacteriaceae</taxon>
        <taxon>Myroides</taxon>
    </lineage>
</organism>
<name>A0AAV3F3F4_9FLAO</name>
<dbReference type="RefSeq" id="WP_006263481.1">
    <property type="nucleotide sequence ID" value="NZ_JH590837.1"/>
</dbReference>
<accession>A0AAV3F3F4</accession>
<evidence type="ECO:0000259" key="1">
    <source>
        <dbReference type="Pfam" id="PF01939"/>
    </source>
</evidence>
<gene>
    <name evidence="2" type="ORF">HMPREF9715_01735</name>
</gene>
<dbReference type="Pfam" id="PF01939">
    <property type="entry name" value="NucS_C"/>
    <property type="match status" value="1"/>
</dbReference>
<comment type="caution">
    <text evidence="2">The sequence shown here is derived from an EMBL/GenBank/DDBJ whole genome shotgun (WGS) entry which is preliminary data.</text>
</comment>